<keyword evidence="6" id="KW-1185">Reference proteome</keyword>
<evidence type="ECO:0000313" key="6">
    <source>
        <dbReference type="Proteomes" id="UP001172155"/>
    </source>
</evidence>
<feature type="compositionally biased region" description="Acidic residues" evidence="1">
    <location>
        <begin position="845"/>
        <end position="857"/>
    </location>
</feature>
<organism evidence="5 6">
    <name type="scientific">Schizothecium vesticola</name>
    <dbReference type="NCBI Taxonomy" id="314040"/>
    <lineage>
        <taxon>Eukaryota</taxon>
        <taxon>Fungi</taxon>
        <taxon>Dikarya</taxon>
        <taxon>Ascomycota</taxon>
        <taxon>Pezizomycotina</taxon>
        <taxon>Sordariomycetes</taxon>
        <taxon>Sordariomycetidae</taxon>
        <taxon>Sordariales</taxon>
        <taxon>Schizotheciaceae</taxon>
        <taxon>Schizothecium</taxon>
    </lineage>
</organism>
<gene>
    <name evidence="5" type="ORF">B0T18DRAFT_427710</name>
</gene>
<dbReference type="Pfam" id="PF20778">
    <property type="entry name" value="SLS1_C"/>
    <property type="match status" value="2"/>
</dbReference>
<feature type="region of interest" description="Disordered" evidence="1">
    <location>
        <begin position="740"/>
        <end position="791"/>
    </location>
</feature>
<feature type="compositionally biased region" description="Acidic residues" evidence="1">
    <location>
        <begin position="80"/>
        <end position="89"/>
    </location>
</feature>
<feature type="compositionally biased region" description="Polar residues" evidence="1">
    <location>
        <begin position="67"/>
        <end position="79"/>
    </location>
</feature>
<comment type="caution">
    <text evidence="5">The sequence shown here is derived from an EMBL/GenBank/DDBJ whole genome shotgun (WGS) entry which is preliminary data.</text>
</comment>
<feature type="domain" description="SLS1 first KH" evidence="2">
    <location>
        <begin position="324"/>
        <end position="391"/>
    </location>
</feature>
<reference evidence="5" key="1">
    <citation type="submission" date="2023-06" db="EMBL/GenBank/DDBJ databases">
        <title>Genome-scale phylogeny and comparative genomics of the fungal order Sordariales.</title>
        <authorList>
            <consortium name="Lawrence Berkeley National Laboratory"/>
            <person name="Hensen N."/>
            <person name="Bonometti L."/>
            <person name="Westerberg I."/>
            <person name="Brannstrom I.O."/>
            <person name="Guillou S."/>
            <person name="Cros-Aarteil S."/>
            <person name="Calhoun S."/>
            <person name="Haridas S."/>
            <person name="Kuo A."/>
            <person name="Mondo S."/>
            <person name="Pangilinan J."/>
            <person name="Riley R."/>
            <person name="LaButti K."/>
            <person name="Andreopoulos B."/>
            <person name="Lipzen A."/>
            <person name="Chen C."/>
            <person name="Yanf M."/>
            <person name="Daum C."/>
            <person name="Ng V."/>
            <person name="Clum A."/>
            <person name="Steindorff A."/>
            <person name="Ohm R."/>
            <person name="Martin F."/>
            <person name="Silar P."/>
            <person name="Natvig D."/>
            <person name="Lalanne C."/>
            <person name="Gautier V."/>
            <person name="Ament-velasquez S.L."/>
            <person name="Kruys A."/>
            <person name="Hutchinson M.I."/>
            <person name="Powell A.J."/>
            <person name="Barry K."/>
            <person name="Miller A.N."/>
            <person name="Grigoriev I.V."/>
            <person name="Debuchy R."/>
            <person name="Gladieux P."/>
            <person name="Thoren M.H."/>
            <person name="Johannesson H."/>
        </authorList>
    </citation>
    <scope>NUCLEOTIDE SEQUENCE</scope>
    <source>
        <strain evidence="5">SMH3187-1</strain>
    </source>
</reference>
<dbReference type="Pfam" id="PF20776">
    <property type="entry name" value="SLS1_N"/>
    <property type="match status" value="1"/>
</dbReference>
<protein>
    <submittedName>
        <fullName evidence="5">Mitochondrial inner-membrane-bound regulator-domain-containing protein</fullName>
    </submittedName>
</protein>
<dbReference type="InterPro" id="IPR048401">
    <property type="entry name" value="SLS1_C"/>
</dbReference>
<feature type="compositionally biased region" description="Basic and acidic residues" evidence="1">
    <location>
        <begin position="770"/>
        <end position="779"/>
    </location>
</feature>
<accession>A0AA40F210</accession>
<proteinExistence type="predicted"/>
<feature type="region of interest" description="Disordered" evidence="1">
    <location>
        <begin position="830"/>
        <end position="902"/>
    </location>
</feature>
<dbReference type="Pfam" id="PF14611">
    <property type="entry name" value="KH_SLS1_1"/>
    <property type="match status" value="1"/>
</dbReference>
<evidence type="ECO:0000256" key="1">
    <source>
        <dbReference type="SAM" id="MobiDB-lite"/>
    </source>
</evidence>
<feature type="region of interest" description="Disordered" evidence="1">
    <location>
        <begin position="53"/>
        <end position="107"/>
    </location>
</feature>
<name>A0AA40F210_9PEZI</name>
<dbReference type="AlphaFoldDB" id="A0AA40F210"/>
<evidence type="ECO:0000259" key="4">
    <source>
        <dbReference type="Pfam" id="PF20778"/>
    </source>
</evidence>
<sequence length="1012" mass="110429">MLRRQLSGSFVCLSCRLQLRGQAAGFQRRPFALSPRARKTESSAAERQRIIDGIAGVERGAARPHTPSATPKSRPPSNDDSFERDDAEPNEPKQGQETPAKKLEQEDMVQIQKYAYDNFRRGDGTLPLDSDNNTVRSRGQRFQVGGEDLPIEILGKPGAAIVMRARGGRLKKFVPEEPVVGEDPGTDTGITEALETALDAEDQDYLLNIHELRQTDRTLTEVEFNALGDALLKGFTKVQLEEYLADSESFPREPVQEEVPQVPDPEWVVSRRPWIPDPAEGARVRGDIMRGYLTKSMSPKQRLVAELLRKRWGLSCDSISGNMGRLDVALRDAEFGLLLLGSKKWLRDITRNYLETGCQIEIIVASSTVSIRAPRTRSEVILQAINNVLSKSKTGVLDADLISPEPIDPGLLEDVGRITNSIVRPSGRQIFVTWINLPEPAQGLEDLADVVFRYLLSAFHSQPRAASAVKILPHGQAAGGRSITNFACQPQLPWHERRKQWARWVVASPARKEGEAKKPSKPRSIPANFLPHKIEVKEPTKMPDPFSGDPIPVLPPSRWSSDLVTDTQAIFGQVLHAQPSHPPSPSAAPTASQSLDKSLPRSFVPTLPPLTAFGFPSNIHEEGLWHSILVLQFLPSPSSPDAPPLELRVEADHAELKRIVSLRAVTSSFIGDILFPAAPVDVRLRQDRYFELLGDGIDVHAPAILEFLKAADLRPWAGKLATPPTLEGLMLPRRILGLSPSSSSSSEGVGAQQDAVQVSVRESDIAVPELKQDTVRETTEETASPATEAEEGISQALAEDVSAPDVAAEQEITQELAEETASPVHPIEQEAAHDTTPDSTLPGELPEETASPDDASVEEPSHETTITDHEASQDTIPDTQSPNQPQPHQLPPHPAATPEPDLVPVSYRFAGIEIHRVVTANYEGFLLGYRSVEAGQRGGKRSELVLRAAAAPPEPGSGRPRKPVVVDAAAFLHIASGLTTKVEGGGPSGSEVFSWHGAKDREDGDDGYLYVR</sequence>
<evidence type="ECO:0000313" key="5">
    <source>
        <dbReference type="EMBL" id="KAK0749616.1"/>
    </source>
</evidence>
<evidence type="ECO:0000259" key="2">
    <source>
        <dbReference type="Pfam" id="PF14611"/>
    </source>
</evidence>
<evidence type="ECO:0000259" key="3">
    <source>
        <dbReference type="Pfam" id="PF20776"/>
    </source>
</evidence>
<feature type="compositionally biased region" description="Pro residues" evidence="1">
    <location>
        <begin position="884"/>
        <end position="897"/>
    </location>
</feature>
<feature type="compositionally biased region" description="Basic and acidic residues" evidence="1">
    <location>
        <begin position="859"/>
        <end position="872"/>
    </location>
</feature>
<dbReference type="Proteomes" id="UP001172155">
    <property type="component" value="Unassembled WGS sequence"/>
</dbReference>
<feature type="domain" description="SLS1 C-terminal" evidence="4">
    <location>
        <begin position="492"/>
        <end position="746"/>
    </location>
</feature>
<dbReference type="EMBL" id="JAUKUD010000003">
    <property type="protein sequence ID" value="KAK0749616.1"/>
    <property type="molecule type" value="Genomic_DNA"/>
</dbReference>
<feature type="domain" description="SLS1 C-terminal" evidence="4">
    <location>
        <begin position="881"/>
        <end position="955"/>
    </location>
</feature>
<feature type="domain" description="SLS1 N-terminal" evidence="3">
    <location>
        <begin position="201"/>
        <end position="316"/>
    </location>
</feature>
<dbReference type="InterPro" id="IPR032741">
    <property type="entry name" value="Sls1_KH-1"/>
</dbReference>
<dbReference type="GO" id="GO:0005743">
    <property type="term" value="C:mitochondrial inner membrane"/>
    <property type="evidence" value="ECO:0007669"/>
    <property type="project" value="InterPro"/>
</dbReference>
<feature type="region of interest" description="Disordered" evidence="1">
    <location>
        <begin position="576"/>
        <end position="597"/>
    </location>
</feature>
<dbReference type="InterPro" id="IPR048400">
    <property type="entry name" value="SLS1_N"/>
</dbReference>